<dbReference type="Gene3D" id="3.20.70.20">
    <property type="match status" value="2"/>
</dbReference>
<dbReference type="PANTHER" id="PTHR43371:SF1">
    <property type="entry name" value="RIBONUCLEOSIDE-DIPHOSPHATE REDUCTASE"/>
    <property type="match status" value="1"/>
</dbReference>
<evidence type="ECO:0000256" key="12">
    <source>
        <dbReference type="ARBA" id="ARBA00047754"/>
    </source>
</evidence>
<evidence type="ECO:0000256" key="9">
    <source>
        <dbReference type="ARBA" id="ARBA00023157"/>
    </source>
</evidence>
<comment type="caution">
    <text evidence="16">The sequence shown here is derived from an EMBL/GenBank/DDBJ whole genome shotgun (WGS) entry which is preliminary data.</text>
</comment>
<keyword evidence="5 13" id="KW-0846">Cobalamin</keyword>
<evidence type="ECO:0000256" key="13">
    <source>
        <dbReference type="RuleBase" id="RU364064"/>
    </source>
</evidence>
<evidence type="ECO:0000256" key="1">
    <source>
        <dbReference type="ARBA" id="ARBA00001922"/>
    </source>
</evidence>
<organism evidence="16 17">
    <name type="scientific">Bacillus xiapuensis</name>
    <dbReference type="NCBI Taxonomy" id="2014075"/>
    <lineage>
        <taxon>Bacteria</taxon>
        <taxon>Bacillati</taxon>
        <taxon>Bacillota</taxon>
        <taxon>Bacilli</taxon>
        <taxon>Bacillales</taxon>
        <taxon>Bacillaceae</taxon>
        <taxon>Bacillus</taxon>
    </lineage>
</organism>
<dbReference type="CDD" id="cd02888">
    <property type="entry name" value="RNR_II_dimer"/>
    <property type="match status" value="1"/>
</dbReference>
<keyword evidence="8 13" id="KW-0560">Oxidoreductase</keyword>
<dbReference type="InterPro" id="IPR013344">
    <property type="entry name" value="RNR_NrdJ/NrdZ"/>
</dbReference>
<dbReference type="PRINTS" id="PR01183">
    <property type="entry name" value="RIBORDTASEM1"/>
</dbReference>
<keyword evidence="10 13" id="KW-0170">Cobalt</keyword>
<comment type="function">
    <text evidence="11 13">Catalyzes the reduction of ribonucleotides to deoxyribonucleotides. May function to provide a pool of deoxyribonucleotide precursors for DNA repair during oxygen limitation and/or for immediate growth after restoration of oxygen.</text>
</comment>
<keyword evidence="7 13" id="KW-0547">Nucleotide-binding</keyword>
<keyword evidence="17" id="KW-1185">Reference proteome</keyword>
<dbReference type="EC" id="1.17.4.1" evidence="3 13"/>
<proteinExistence type="inferred from homology"/>
<dbReference type="RefSeq" id="WP_327967341.1">
    <property type="nucleotide sequence ID" value="NZ_JARMQG010000084.1"/>
</dbReference>
<evidence type="ECO:0000256" key="11">
    <source>
        <dbReference type="ARBA" id="ARBA00025437"/>
    </source>
</evidence>
<evidence type="ECO:0000313" key="17">
    <source>
        <dbReference type="Proteomes" id="UP001330749"/>
    </source>
</evidence>
<evidence type="ECO:0000256" key="3">
    <source>
        <dbReference type="ARBA" id="ARBA00012274"/>
    </source>
</evidence>
<reference evidence="16 17" key="1">
    <citation type="submission" date="2023-03" db="EMBL/GenBank/DDBJ databases">
        <title>Bacillus Genome Sequencing.</title>
        <authorList>
            <person name="Dunlap C."/>
        </authorList>
    </citation>
    <scope>NUCLEOTIDE SEQUENCE [LARGE SCALE GENOMIC DNA]</scope>
    <source>
        <strain evidence="16 17">B-14544</strain>
    </source>
</reference>
<protein>
    <recommendedName>
        <fullName evidence="4 13">Vitamin B12-dependent ribonucleotide reductase</fullName>
        <ecNumber evidence="3 13">1.17.4.1</ecNumber>
    </recommendedName>
</protein>
<evidence type="ECO:0000256" key="4">
    <source>
        <dbReference type="ARBA" id="ARBA00014409"/>
    </source>
</evidence>
<feature type="domain" description="Ribonucleotide reductase large subunit C-terminal" evidence="14">
    <location>
        <begin position="331"/>
        <end position="750"/>
    </location>
</feature>
<evidence type="ECO:0000313" key="16">
    <source>
        <dbReference type="EMBL" id="MED3562416.1"/>
    </source>
</evidence>
<sequence length="952" mass="108603">MSKLHQFEHKDMLFSKDGQLDELIALDRYTIPSYDGYEIGDTVVAIVDKQMGTKKVGTIEQKINDNEFVIKDRFDEKHTVTKELLQKPLETEPHQLWNRWAKGAASVEKTEKLKRKWENEFRWLFDGYRYSLGGRIQLMLGQEFHTGKRADLTAYNCFVVRSPRYKEEAVEQFLDVVDVAFYEASIMRRGGGVGLNISHIKTVEGSKSSKSSFKFLLEEGHKDSQELQDRIQLGKFDDVEVYTDRVEWENAVNVDNSYVFAAGDSVDELFDGLKDTVKYSYDRNIVGIDFTGLRHRNAIVKGVNGRSSGSVSWMELFVLIARLLQQDTIDNVEFAEIFSDIVHLIIQGGSRRGALMLICEDDNPNVYKFMERKKQMGYLSGANISVGISDTFMQRVKRAKENLKVMIMPNEEDQKALNLWNVLIESAWSSAEPGIVWMERYNKESNSWYFHEIVATNPCGEQGLPEFGVCNLGHFVLSRFYDQENNDVLWNELERAVRVAVRLQDNIIDYTQYFLDENKQVQLSERRVGIGSLGLGTLMIQLGLRYGSDKGNEFVDKLYKFIAKTAYEASMDYAEEKGTFPEFDYDKFIQSGFMKKLLAEFPQLQEKLKSQGIRNVTLLTQAPTGSTGTYIDNIPEFRKKFGGTTTGIEPYFSWEYYRAGRLGINKQTVDLAKEYMEQHGITEVKDLPEHFVTAMDLQPSDHVKVQAAVQKWTDSSISKTANCPRDYTIEQTDELYMLSYDLGLKGMTIYRDGSREAQVLATNEEDAKLESHIEAEKLKKLKEETVLSPDVKNVESQIDNVKPLIQKRPKRLYGFTDKVGFSYGDKFGRAYVTINLKDGEPWEVFISTKEKDVSSLAKALGLMTTKLLRLGGASDNLQQAIDTLTYDQTMGTLPYSIANILKQIQKEKFELEVKTATTEGKKFELAECPNCGEKAYDKGNCICHACGVSKCN</sequence>
<evidence type="ECO:0000256" key="2">
    <source>
        <dbReference type="ARBA" id="ARBA00007405"/>
    </source>
</evidence>
<dbReference type="Proteomes" id="UP001330749">
    <property type="component" value="Unassembled WGS sequence"/>
</dbReference>
<dbReference type="InterPro" id="IPR050862">
    <property type="entry name" value="RdRp_reductase_class-2"/>
</dbReference>
<dbReference type="SUPFAM" id="SSF51998">
    <property type="entry name" value="PFL-like glycyl radical enzymes"/>
    <property type="match status" value="1"/>
</dbReference>
<gene>
    <name evidence="16" type="ORF">P4447_08100</name>
</gene>
<keyword evidence="9" id="KW-1015">Disulfide bond</keyword>
<comment type="cofactor">
    <cofactor evidence="1 13">
        <name>adenosylcob(III)alamin</name>
        <dbReference type="ChEBI" id="CHEBI:18408"/>
    </cofactor>
</comment>
<feature type="domain" description="TSCPD" evidence="15">
    <location>
        <begin position="808"/>
        <end position="904"/>
    </location>
</feature>
<evidence type="ECO:0000256" key="7">
    <source>
        <dbReference type="ARBA" id="ARBA00022741"/>
    </source>
</evidence>
<dbReference type="InterPro" id="IPR000788">
    <property type="entry name" value="RNR_lg_C"/>
</dbReference>
<evidence type="ECO:0000259" key="15">
    <source>
        <dbReference type="Pfam" id="PF12637"/>
    </source>
</evidence>
<dbReference type="NCBIfam" id="TIGR02504">
    <property type="entry name" value="NrdJ_Z"/>
    <property type="match status" value="1"/>
</dbReference>
<evidence type="ECO:0000256" key="10">
    <source>
        <dbReference type="ARBA" id="ARBA00023285"/>
    </source>
</evidence>
<dbReference type="Pfam" id="PF12637">
    <property type="entry name" value="TSCPD"/>
    <property type="match status" value="1"/>
</dbReference>
<accession>A0ABU6N874</accession>
<evidence type="ECO:0000256" key="5">
    <source>
        <dbReference type="ARBA" id="ARBA00022628"/>
    </source>
</evidence>
<dbReference type="PANTHER" id="PTHR43371">
    <property type="entry name" value="VITAMIN B12-DEPENDENT RIBONUCLEOTIDE REDUCTASE"/>
    <property type="match status" value="1"/>
</dbReference>
<comment type="catalytic activity">
    <reaction evidence="12 13">
        <text>a 2'-deoxyribonucleoside 5'-diphosphate + [thioredoxin]-disulfide + H2O = a ribonucleoside 5'-diphosphate + [thioredoxin]-dithiol</text>
        <dbReference type="Rhea" id="RHEA:23252"/>
        <dbReference type="Rhea" id="RHEA-COMP:10698"/>
        <dbReference type="Rhea" id="RHEA-COMP:10700"/>
        <dbReference type="ChEBI" id="CHEBI:15377"/>
        <dbReference type="ChEBI" id="CHEBI:29950"/>
        <dbReference type="ChEBI" id="CHEBI:50058"/>
        <dbReference type="ChEBI" id="CHEBI:57930"/>
        <dbReference type="ChEBI" id="CHEBI:73316"/>
        <dbReference type="EC" id="1.17.4.1"/>
    </reaction>
</comment>
<dbReference type="EMBL" id="JARMQG010000084">
    <property type="protein sequence ID" value="MED3562416.1"/>
    <property type="molecule type" value="Genomic_DNA"/>
</dbReference>
<evidence type="ECO:0000259" key="14">
    <source>
        <dbReference type="Pfam" id="PF02867"/>
    </source>
</evidence>
<dbReference type="InterPro" id="IPR024434">
    <property type="entry name" value="TSCPD_dom"/>
</dbReference>
<dbReference type="Pfam" id="PF02867">
    <property type="entry name" value="Ribonuc_red_lgC"/>
    <property type="match status" value="1"/>
</dbReference>
<name>A0ABU6N874_9BACI</name>
<dbReference type="GO" id="GO:0004748">
    <property type="term" value="F:ribonucleoside-diphosphate reductase activity, thioredoxin disulfide as acceptor"/>
    <property type="evidence" value="ECO:0007669"/>
    <property type="project" value="UniProtKB-EC"/>
</dbReference>
<evidence type="ECO:0000256" key="8">
    <source>
        <dbReference type="ARBA" id="ARBA00023002"/>
    </source>
</evidence>
<keyword evidence="6 13" id="KW-0237">DNA synthesis</keyword>
<evidence type="ECO:0000256" key="6">
    <source>
        <dbReference type="ARBA" id="ARBA00022634"/>
    </source>
</evidence>
<comment type="similarity">
    <text evidence="2 13">Belongs to the ribonucleoside diphosphate reductase class-2 family.</text>
</comment>